<dbReference type="PANTHER" id="PTHR10744">
    <property type="entry name" value="40S RIBOSOMAL PROTEIN S11 FAMILY MEMBER"/>
    <property type="match status" value="1"/>
</dbReference>
<dbReference type="GO" id="GO:0003735">
    <property type="term" value="F:structural constituent of ribosome"/>
    <property type="evidence" value="ECO:0007669"/>
    <property type="project" value="InterPro"/>
</dbReference>
<protein>
    <submittedName>
        <fullName evidence="4">30S ribosomal protein S17</fullName>
    </submittedName>
</protein>
<dbReference type="SUPFAM" id="SSF50249">
    <property type="entry name" value="Nucleic acid-binding proteins"/>
    <property type="match status" value="1"/>
</dbReference>
<gene>
    <name evidence="4" type="ORF">A2713_02130</name>
</gene>
<evidence type="ECO:0000313" key="5">
    <source>
        <dbReference type="Proteomes" id="UP000176444"/>
    </source>
</evidence>
<dbReference type="GO" id="GO:0006412">
    <property type="term" value="P:translation"/>
    <property type="evidence" value="ECO:0007669"/>
    <property type="project" value="InterPro"/>
</dbReference>
<dbReference type="PANTHER" id="PTHR10744:SF1">
    <property type="entry name" value="SMALL RIBOSOMAL SUBUNIT PROTEIN US17M"/>
    <property type="match status" value="1"/>
</dbReference>
<comment type="similarity">
    <text evidence="1">Belongs to the universal ribosomal protein uS17 family.</text>
</comment>
<keyword evidence="3" id="KW-0687">Ribonucleoprotein</keyword>
<dbReference type="Proteomes" id="UP000176444">
    <property type="component" value="Unassembled WGS sequence"/>
</dbReference>
<evidence type="ECO:0000256" key="1">
    <source>
        <dbReference type="ARBA" id="ARBA00010254"/>
    </source>
</evidence>
<dbReference type="EMBL" id="MEUX01000023">
    <property type="protein sequence ID" value="OGC47013.1"/>
    <property type="molecule type" value="Genomic_DNA"/>
</dbReference>
<sequence>MSGKILKGHVVSSKMAKTLTVKVEFSKKHERYNKRYIFHNNFKVHCEDVSKFKEGDLIQIIECAPISKTKNWVVFTPVEVKKKVAKEKK</sequence>
<dbReference type="InterPro" id="IPR000266">
    <property type="entry name" value="Ribosomal_uS17"/>
</dbReference>
<accession>A0A1F4US61</accession>
<dbReference type="InterPro" id="IPR012340">
    <property type="entry name" value="NA-bd_OB-fold"/>
</dbReference>
<evidence type="ECO:0000256" key="3">
    <source>
        <dbReference type="ARBA" id="ARBA00023274"/>
    </source>
</evidence>
<evidence type="ECO:0000256" key="2">
    <source>
        <dbReference type="ARBA" id="ARBA00022980"/>
    </source>
</evidence>
<keyword evidence="2 4" id="KW-0689">Ribosomal protein</keyword>
<dbReference type="Pfam" id="PF00366">
    <property type="entry name" value="Ribosomal_S17"/>
    <property type="match status" value="1"/>
</dbReference>
<name>A0A1F4US61_UNCKA</name>
<dbReference type="NCBIfam" id="NF004123">
    <property type="entry name" value="PRK05610.1"/>
    <property type="match status" value="1"/>
</dbReference>
<organism evidence="4 5">
    <name type="scientific">candidate division WWE3 bacterium RIFCSPHIGHO2_01_FULL_35_17</name>
    <dbReference type="NCBI Taxonomy" id="1802614"/>
    <lineage>
        <taxon>Bacteria</taxon>
        <taxon>Katanobacteria</taxon>
    </lineage>
</organism>
<dbReference type="GO" id="GO:0022627">
    <property type="term" value="C:cytosolic small ribosomal subunit"/>
    <property type="evidence" value="ECO:0007669"/>
    <property type="project" value="TreeGrafter"/>
</dbReference>
<reference evidence="4 5" key="1">
    <citation type="journal article" date="2016" name="Nat. Commun.">
        <title>Thousands of microbial genomes shed light on interconnected biogeochemical processes in an aquifer system.</title>
        <authorList>
            <person name="Anantharaman K."/>
            <person name="Brown C.T."/>
            <person name="Hug L.A."/>
            <person name="Sharon I."/>
            <person name="Castelle C.J."/>
            <person name="Probst A.J."/>
            <person name="Thomas B.C."/>
            <person name="Singh A."/>
            <person name="Wilkins M.J."/>
            <person name="Karaoz U."/>
            <person name="Brodie E.L."/>
            <person name="Williams K.H."/>
            <person name="Hubbard S.S."/>
            <person name="Banfield J.F."/>
        </authorList>
    </citation>
    <scope>NUCLEOTIDE SEQUENCE [LARGE SCALE GENOMIC DNA]</scope>
</reference>
<dbReference type="AlphaFoldDB" id="A0A1F4US61"/>
<comment type="caution">
    <text evidence="4">The sequence shown here is derived from an EMBL/GenBank/DDBJ whole genome shotgun (WGS) entry which is preliminary data.</text>
</comment>
<dbReference type="CDD" id="cd00364">
    <property type="entry name" value="Ribosomal_uS17"/>
    <property type="match status" value="1"/>
</dbReference>
<dbReference type="Gene3D" id="2.40.50.140">
    <property type="entry name" value="Nucleic acid-binding proteins"/>
    <property type="match status" value="1"/>
</dbReference>
<proteinExistence type="inferred from homology"/>
<dbReference type="PRINTS" id="PR00973">
    <property type="entry name" value="RIBOSOMALS17"/>
</dbReference>
<evidence type="ECO:0000313" key="4">
    <source>
        <dbReference type="EMBL" id="OGC47013.1"/>
    </source>
</evidence>